<organism evidence="7 8">
    <name type="scientific">Filimonas zeae</name>
    <dbReference type="NCBI Taxonomy" id="1737353"/>
    <lineage>
        <taxon>Bacteria</taxon>
        <taxon>Pseudomonadati</taxon>
        <taxon>Bacteroidota</taxon>
        <taxon>Chitinophagia</taxon>
        <taxon>Chitinophagales</taxon>
        <taxon>Chitinophagaceae</taxon>
        <taxon>Filimonas</taxon>
    </lineage>
</organism>
<dbReference type="Pfam" id="PF00881">
    <property type="entry name" value="Nitroreductase"/>
    <property type="match status" value="1"/>
</dbReference>
<dbReference type="AlphaFoldDB" id="A0A917J5A5"/>
<dbReference type="SUPFAM" id="SSF55469">
    <property type="entry name" value="FMN-dependent nitroreductase-like"/>
    <property type="match status" value="1"/>
</dbReference>
<keyword evidence="4" id="KW-0288">FMN</keyword>
<name>A0A917J5A5_9BACT</name>
<sequence>MSLLNDLQWRYATKKMNGQAVPQDKVDYILEAARLAPTSSGLQPFEIIVVTNKELLQQIHPVAFSQTQITDASHLLIFAAWDKYTEERVNGVFKHLNAERGLPENAGDDYRNRLLGMFGGMTQEQQAAHAARQAYIAFGIAIAAAAEQKIDATPMEGFNNAELDKLLNLEAKGLKSVTLLPLGYRDEAGDWLVNMKKVRRPKELLISEIK</sequence>
<evidence type="ECO:0000256" key="1">
    <source>
        <dbReference type="ARBA" id="ARBA00001917"/>
    </source>
</evidence>
<protein>
    <submittedName>
        <fullName evidence="7">Nitroreductase</fullName>
    </submittedName>
</protein>
<comment type="cofactor">
    <cofactor evidence="1">
        <name>FMN</name>
        <dbReference type="ChEBI" id="CHEBI:58210"/>
    </cofactor>
</comment>
<evidence type="ECO:0000259" key="6">
    <source>
        <dbReference type="Pfam" id="PF00881"/>
    </source>
</evidence>
<comment type="caution">
    <text evidence="7">The sequence shown here is derived from an EMBL/GenBank/DDBJ whole genome shotgun (WGS) entry which is preliminary data.</text>
</comment>
<dbReference type="RefSeq" id="WP_188957063.1">
    <property type="nucleotide sequence ID" value="NZ_BMIB01000005.1"/>
</dbReference>
<evidence type="ECO:0000256" key="4">
    <source>
        <dbReference type="ARBA" id="ARBA00022643"/>
    </source>
</evidence>
<evidence type="ECO:0000313" key="7">
    <source>
        <dbReference type="EMBL" id="GGH78700.1"/>
    </source>
</evidence>
<accession>A0A917J5A5</accession>
<dbReference type="InterPro" id="IPR029479">
    <property type="entry name" value="Nitroreductase"/>
</dbReference>
<dbReference type="PANTHER" id="PTHR43673">
    <property type="entry name" value="NAD(P)H NITROREDUCTASE YDGI-RELATED"/>
    <property type="match status" value="1"/>
</dbReference>
<evidence type="ECO:0000256" key="2">
    <source>
        <dbReference type="ARBA" id="ARBA00007118"/>
    </source>
</evidence>
<dbReference type="Gene3D" id="3.40.109.10">
    <property type="entry name" value="NADH Oxidase"/>
    <property type="match status" value="1"/>
</dbReference>
<dbReference type="EMBL" id="BMIB01000005">
    <property type="protein sequence ID" value="GGH78700.1"/>
    <property type="molecule type" value="Genomic_DNA"/>
</dbReference>
<gene>
    <name evidence="7" type="ORF">GCM10011379_46950</name>
</gene>
<keyword evidence="5" id="KW-0560">Oxidoreductase</keyword>
<dbReference type="InterPro" id="IPR000415">
    <property type="entry name" value="Nitroreductase-like"/>
</dbReference>
<reference evidence="7" key="2">
    <citation type="submission" date="2020-09" db="EMBL/GenBank/DDBJ databases">
        <authorList>
            <person name="Sun Q."/>
            <person name="Zhou Y."/>
        </authorList>
    </citation>
    <scope>NUCLEOTIDE SEQUENCE</scope>
    <source>
        <strain evidence="7">CGMCC 1.15290</strain>
    </source>
</reference>
<evidence type="ECO:0000256" key="3">
    <source>
        <dbReference type="ARBA" id="ARBA00022630"/>
    </source>
</evidence>
<comment type="similarity">
    <text evidence="2">Belongs to the nitroreductase family.</text>
</comment>
<keyword evidence="3" id="KW-0285">Flavoprotein</keyword>
<feature type="domain" description="Nitroreductase" evidence="6">
    <location>
        <begin position="8"/>
        <end position="184"/>
    </location>
</feature>
<reference evidence="7" key="1">
    <citation type="journal article" date="2014" name="Int. J. Syst. Evol. Microbiol.">
        <title>Complete genome sequence of Corynebacterium casei LMG S-19264T (=DSM 44701T), isolated from a smear-ripened cheese.</title>
        <authorList>
            <consortium name="US DOE Joint Genome Institute (JGI-PGF)"/>
            <person name="Walter F."/>
            <person name="Albersmeier A."/>
            <person name="Kalinowski J."/>
            <person name="Ruckert C."/>
        </authorList>
    </citation>
    <scope>NUCLEOTIDE SEQUENCE</scope>
    <source>
        <strain evidence="7">CGMCC 1.15290</strain>
    </source>
</reference>
<dbReference type="PANTHER" id="PTHR43673:SF2">
    <property type="entry name" value="NITROREDUCTASE"/>
    <property type="match status" value="1"/>
</dbReference>
<proteinExistence type="inferred from homology"/>
<evidence type="ECO:0000256" key="5">
    <source>
        <dbReference type="ARBA" id="ARBA00023002"/>
    </source>
</evidence>
<keyword evidence="8" id="KW-1185">Reference proteome</keyword>
<evidence type="ECO:0000313" key="8">
    <source>
        <dbReference type="Proteomes" id="UP000627292"/>
    </source>
</evidence>
<dbReference type="GO" id="GO:0016491">
    <property type="term" value="F:oxidoreductase activity"/>
    <property type="evidence" value="ECO:0007669"/>
    <property type="project" value="UniProtKB-KW"/>
</dbReference>
<dbReference type="Proteomes" id="UP000627292">
    <property type="component" value="Unassembled WGS sequence"/>
</dbReference>